<proteinExistence type="inferred from homology"/>
<keyword evidence="1 2" id="KW-0238">DNA-binding</keyword>
<protein>
    <recommendedName>
        <fullName evidence="2">Single-stranded DNA-binding protein</fullName>
    </recommendedName>
</protein>
<evidence type="ECO:0000313" key="5">
    <source>
        <dbReference type="Proteomes" id="UP000663491"/>
    </source>
</evidence>
<organism evidence="4 5">
    <name type="scientific">Burkholderia phage Mica</name>
    <dbReference type="NCBI Taxonomy" id="2767579"/>
    <lineage>
        <taxon>Viruses</taxon>
        <taxon>Duplodnaviria</taxon>
        <taxon>Heunggongvirae</taxon>
        <taxon>Uroviricota</taxon>
        <taxon>Caudoviricetes</taxon>
        <taxon>Micavirus</taxon>
        <taxon>Micavirus Mica</taxon>
    </lineage>
</organism>
<feature type="region of interest" description="Disordered" evidence="3">
    <location>
        <begin position="99"/>
        <end position="147"/>
    </location>
</feature>
<dbReference type="InterPro" id="IPR012340">
    <property type="entry name" value="NA-bd_OB-fold"/>
</dbReference>
<dbReference type="PROSITE" id="PS50935">
    <property type="entry name" value="SSB"/>
    <property type="match status" value="1"/>
</dbReference>
<keyword evidence="5" id="KW-1185">Reference proteome</keyword>
<dbReference type="PANTHER" id="PTHR10302">
    <property type="entry name" value="SINGLE-STRANDED DNA-BINDING PROTEIN"/>
    <property type="match status" value="1"/>
</dbReference>
<dbReference type="InterPro" id="IPR000424">
    <property type="entry name" value="Primosome_PriB/ssb"/>
</dbReference>
<reference evidence="4" key="1">
    <citation type="submission" date="2020-07" db="EMBL/GenBank/DDBJ databases">
        <title>Complete genome sequence of Burkholderia cenocepacia myophage Mica.</title>
        <authorList>
            <person name="Garcia J.A."/>
            <person name="Yao G.W."/>
            <person name="Guadalupe Vizoso-Pinto M."/>
            <person name="Gonzalez C."/>
            <person name="Liu M.L."/>
            <person name="Gill J."/>
        </authorList>
    </citation>
    <scope>NUCLEOTIDE SEQUENCE</scope>
</reference>
<evidence type="ECO:0000313" key="4">
    <source>
        <dbReference type="EMBL" id="QPB08645.1"/>
    </source>
</evidence>
<dbReference type="Gene3D" id="2.40.50.140">
    <property type="entry name" value="Nucleic acid-binding proteins"/>
    <property type="match status" value="1"/>
</dbReference>
<evidence type="ECO:0000256" key="1">
    <source>
        <dbReference type="ARBA" id="ARBA00023125"/>
    </source>
</evidence>
<dbReference type="SUPFAM" id="SSF50249">
    <property type="entry name" value="Nucleic acid-binding proteins"/>
    <property type="match status" value="1"/>
</dbReference>
<accession>A0A873WKP9</accession>
<sequence length="147" mass="16072">MLNKVQIIGRLGGDPEVRYLPSGDAVANFSVATTETWKDKQSGEKKEATEWHRVAAFGKLGEICGEYLRKGGLVYIEGSIRTQKYEKDGETRYSVQIRADNMKMLGGKPDGDSGGGERRERPASNGGGQQRKPAGGGFDEMDDDIPF</sequence>
<dbReference type="Proteomes" id="UP000663491">
    <property type="component" value="Segment"/>
</dbReference>
<dbReference type="GO" id="GO:0003697">
    <property type="term" value="F:single-stranded DNA binding"/>
    <property type="evidence" value="ECO:0007669"/>
    <property type="project" value="InterPro"/>
</dbReference>
<feature type="compositionally biased region" description="Basic and acidic residues" evidence="3">
    <location>
        <begin position="109"/>
        <end position="122"/>
    </location>
</feature>
<dbReference type="Pfam" id="PF00436">
    <property type="entry name" value="SSB"/>
    <property type="match status" value="1"/>
</dbReference>
<evidence type="ECO:0000256" key="2">
    <source>
        <dbReference type="PIRNR" id="PIRNR002070"/>
    </source>
</evidence>
<dbReference type="GO" id="GO:0009295">
    <property type="term" value="C:nucleoid"/>
    <property type="evidence" value="ECO:0007669"/>
    <property type="project" value="TreeGrafter"/>
</dbReference>
<dbReference type="EMBL" id="MT701586">
    <property type="protein sequence ID" value="QPB08645.1"/>
    <property type="molecule type" value="Genomic_DNA"/>
</dbReference>
<dbReference type="PIRSF" id="PIRSF002070">
    <property type="entry name" value="SSB"/>
    <property type="match status" value="1"/>
</dbReference>
<dbReference type="InterPro" id="IPR011344">
    <property type="entry name" value="ssDNA-bd"/>
</dbReference>
<feature type="compositionally biased region" description="Gly residues" evidence="3">
    <location>
        <begin position="125"/>
        <end position="138"/>
    </location>
</feature>
<evidence type="ECO:0000256" key="3">
    <source>
        <dbReference type="SAM" id="MobiDB-lite"/>
    </source>
</evidence>
<dbReference type="NCBIfam" id="TIGR00621">
    <property type="entry name" value="ssb"/>
    <property type="match status" value="1"/>
</dbReference>
<dbReference type="PANTHER" id="PTHR10302:SF27">
    <property type="entry name" value="SINGLE-STRANDED DNA-BINDING PROTEIN"/>
    <property type="match status" value="1"/>
</dbReference>
<gene>
    <name evidence="4" type="ORF">CPT_Mica_033</name>
</gene>
<dbReference type="CDD" id="cd04496">
    <property type="entry name" value="SSB_OBF"/>
    <property type="match status" value="1"/>
</dbReference>
<dbReference type="GO" id="GO:0006260">
    <property type="term" value="P:DNA replication"/>
    <property type="evidence" value="ECO:0007669"/>
    <property type="project" value="InterPro"/>
</dbReference>
<name>A0A873WKP9_9CAUD</name>
<dbReference type="HAMAP" id="MF_00984">
    <property type="entry name" value="SSB"/>
    <property type="match status" value="1"/>
</dbReference>